<sequence>MDYIIEGFKNSIYLLFSFNKEIYEIIFLSLKVSCIATFISSIIMIPLGVYIGITDFKLKALFSRIVYTFMSIPSVIVGLIISIILTRNGPLGFLDLMYTKTAMIIAQSILVSPLILGLTYNLSKSRGKHIKDMGVTLGANKLQVITLIIKELKEDIVMNVITAFSRAISEVGAVMVVGGNIKGDTRVMTTSIAMYNSMGDYSMAIALGIVLLLISFIINNITYNYSMED</sequence>
<keyword evidence="4 5" id="KW-0472">Membrane</keyword>
<dbReference type="SUPFAM" id="SSF161098">
    <property type="entry name" value="MetI-like"/>
    <property type="match status" value="1"/>
</dbReference>
<dbReference type="InterPro" id="IPR049783">
    <property type="entry name" value="ABC_perm_TupB-like"/>
</dbReference>
<dbReference type="InterPro" id="IPR000515">
    <property type="entry name" value="MetI-like"/>
</dbReference>
<feature type="transmembrane region" description="Helical" evidence="5">
    <location>
        <begin position="201"/>
        <end position="223"/>
    </location>
</feature>
<gene>
    <name evidence="6" type="ORF">D4A35_04860</name>
</gene>
<evidence type="ECO:0000256" key="2">
    <source>
        <dbReference type="ARBA" id="ARBA00022692"/>
    </source>
</evidence>
<evidence type="ECO:0000313" key="7">
    <source>
        <dbReference type="Proteomes" id="UP000326961"/>
    </source>
</evidence>
<dbReference type="PROSITE" id="PS50928">
    <property type="entry name" value="ABC_TM1"/>
    <property type="match status" value="1"/>
</dbReference>
<proteinExistence type="inferred from homology"/>
<feature type="transmembrane region" description="Helical" evidence="5">
    <location>
        <begin position="25"/>
        <end position="53"/>
    </location>
</feature>
<dbReference type="GO" id="GO:0055085">
    <property type="term" value="P:transmembrane transport"/>
    <property type="evidence" value="ECO:0007669"/>
    <property type="project" value="InterPro"/>
</dbReference>
<dbReference type="NCBIfam" id="NF038017">
    <property type="entry name" value="ABC_perm1"/>
    <property type="match status" value="1"/>
</dbReference>
<comment type="similarity">
    <text evidence="5">Belongs to the binding-protein-dependent transport system permease family.</text>
</comment>
<dbReference type="EMBL" id="CP032452">
    <property type="protein sequence ID" value="QEZ68304.1"/>
    <property type="molecule type" value="Genomic_DNA"/>
</dbReference>
<name>A0A1X2JJW1_PARBF</name>
<evidence type="ECO:0000256" key="4">
    <source>
        <dbReference type="ARBA" id="ARBA00023136"/>
    </source>
</evidence>
<dbReference type="Proteomes" id="UP000326961">
    <property type="component" value="Chromosome"/>
</dbReference>
<dbReference type="Gene3D" id="1.10.3720.10">
    <property type="entry name" value="MetI-like"/>
    <property type="match status" value="1"/>
</dbReference>
<dbReference type="Pfam" id="PF00528">
    <property type="entry name" value="BPD_transp_1"/>
    <property type="match status" value="1"/>
</dbReference>
<dbReference type="PANTHER" id="PTHR43632">
    <property type="entry name" value="PERMEASE COMPONENT OF TUNGSTATE ABC TRANSPORTER"/>
    <property type="match status" value="1"/>
</dbReference>
<evidence type="ECO:0000256" key="1">
    <source>
        <dbReference type="ARBA" id="ARBA00004141"/>
    </source>
</evidence>
<reference evidence="6 7" key="1">
    <citation type="submission" date="2018-09" db="EMBL/GenBank/DDBJ databases">
        <title>A clostridial neurotoxin that targets Anopheles mosquitoes.</title>
        <authorList>
            <person name="Contreras E."/>
            <person name="Masuyer G."/>
            <person name="Qureshi N."/>
            <person name="Chawla S."/>
            <person name="Lim H.L."/>
            <person name="Chen J."/>
            <person name="Stenmark P."/>
            <person name="Gill S."/>
        </authorList>
    </citation>
    <scope>NUCLEOTIDE SEQUENCE [LARGE SCALE GENOMIC DNA]</scope>
    <source>
        <strain evidence="6 7">Cbm</strain>
    </source>
</reference>
<feature type="transmembrane region" description="Helical" evidence="5">
    <location>
        <begin position="156"/>
        <end position="181"/>
    </location>
</feature>
<protein>
    <submittedName>
        <fullName evidence="6">ABC transporter permease subunit</fullName>
    </submittedName>
</protein>
<evidence type="ECO:0000256" key="5">
    <source>
        <dbReference type="RuleBase" id="RU363032"/>
    </source>
</evidence>
<dbReference type="RefSeq" id="WP_053831108.1">
    <property type="nucleotide sequence ID" value="NZ_CANCWH010000005.1"/>
</dbReference>
<dbReference type="GO" id="GO:0005886">
    <property type="term" value="C:plasma membrane"/>
    <property type="evidence" value="ECO:0007669"/>
    <property type="project" value="UniProtKB-SubCell"/>
</dbReference>
<comment type="subcellular location">
    <subcellularLocation>
        <location evidence="5">Cell membrane</location>
        <topology evidence="5">Multi-pass membrane protein</topology>
    </subcellularLocation>
    <subcellularLocation>
        <location evidence="1">Membrane</location>
        <topology evidence="1">Multi-pass membrane protein</topology>
    </subcellularLocation>
</comment>
<dbReference type="AlphaFoldDB" id="A0A1X2JJW1"/>
<keyword evidence="5" id="KW-0813">Transport</keyword>
<dbReference type="InterPro" id="IPR035906">
    <property type="entry name" value="MetI-like_sf"/>
</dbReference>
<dbReference type="PANTHER" id="PTHR43632:SF1">
    <property type="entry name" value="PERMEASE COMPONENT OF TUNGSTATE ABC TRANSPORTER"/>
    <property type="match status" value="1"/>
</dbReference>
<keyword evidence="2 5" id="KW-0812">Transmembrane</keyword>
<evidence type="ECO:0000256" key="3">
    <source>
        <dbReference type="ARBA" id="ARBA00022989"/>
    </source>
</evidence>
<evidence type="ECO:0000313" key="6">
    <source>
        <dbReference type="EMBL" id="QEZ68304.1"/>
    </source>
</evidence>
<dbReference type="eggNOG" id="COG4662">
    <property type="taxonomic scope" value="Bacteria"/>
</dbReference>
<dbReference type="CDD" id="cd06261">
    <property type="entry name" value="TM_PBP2"/>
    <property type="match status" value="1"/>
</dbReference>
<feature type="transmembrane region" description="Helical" evidence="5">
    <location>
        <begin position="65"/>
        <end position="84"/>
    </location>
</feature>
<keyword evidence="3 5" id="KW-1133">Transmembrane helix</keyword>
<feature type="transmembrane region" description="Helical" evidence="5">
    <location>
        <begin position="104"/>
        <end position="123"/>
    </location>
</feature>
<accession>A0A1X2JJW1</accession>
<dbReference type="STRING" id="1490.B2H97_00305"/>
<organism evidence="6 7">
    <name type="scientific">Paraclostridium bifermentans</name>
    <name type="common">Clostridium bifermentans</name>
    <dbReference type="NCBI Taxonomy" id="1490"/>
    <lineage>
        <taxon>Bacteria</taxon>
        <taxon>Bacillati</taxon>
        <taxon>Bacillota</taxon>
        <taxon>Clostridia</taxon>
        <taxon>Peptostreptococcales</taxon>
        <taxon>Peptostreptococcaceae</taxon>
        <taxon>Paraclostridium</taxon>
    </lineage>
</organism>